<keyword evidence="1" id="KW-0472">Membrane</keyword>
<gene>
    <name evidence="2" type="ORF">CO704_25975</name>
    <name evidence="3" type="ORF">NCTC12120_05225</name>
</gene>
<keyword evidence="1" id="KW-1133">Transmembrane helix</keyword>
<dbReference type="Proteomes" id="UP000217979">
    <property type="component" value="Plasmid unnamed"/>
</dbReference>
<evidence type="ECO:0000313" key="2">
    <source>
        <dbReference type="EMBL" id="ATF95519.1"/>
    </source>
</evidence>
<dbReference type="AlphaFoldDB" id="A0A291E6J9"/>
<dbReference type="EMBL" id="UAVU01000009">
    <property type="protein sequence ID" value="SQC92040.1"/>
    <property type="molecule type" value="Genomic_DNA"/>
</dbReference>
<feature type="transmembrane region" description="Helical" evidence="1">
    <location>
        <begin position="6"/>
        <end position="24"/>
    </location>
</feature>
<proteinExistence type="predicted"/>
<accession>A0A291E6J9</accession>
<name>A0A291E6J9_9ENTR</name>
<protein>
    <submittedName>
        <fullName evidence="2">Uncharacterized protein</fullName>
    </submittedName>
</protein>
<dbReference type="EMBL" id="CP023526">
    <property type="protein sequence ID" value="ATF95519.1"/>
    <property type="molecule type" value="Genomic_DNA"/>
</dbReference>
<reference evidence="3 5" key="2">
    <citation type="submission" date="2018-06" db="EMBL/GenBank/DDBJ databases">
        <authorList>
            <consortium name="Pathogen Informatics"/>
            <person name="Doyle S."/>
        </authorList>
    </citation>
    <scope>NUCLEOTIDE SEQUENCE [LARGE SCALE GENOMIC DNA]</scope>
    <source>
        <strain evidence="3 5">NCTC12120</strain>
    </source>
</reference>
<geneLocation type="plasmid" evidence="2">
    <name>unnamed</name>
</geneLocation>
<reference evidence="2 4" key="1">
    <citation type="submission" date="2017-09" db="EMBL/GenBank/DDBJ databases">
        <title>FDA dAtabase for Regulatory Grade micrObial Sequences (FDA-ARGOS): Supporting development and validation of Infectious Disease Dx tests.</title>
        <authorList>
            <person name="Minogue T."/>
            <person name="Wolcott M."/>
            <person name="Wasieloski L."/>
            <person name="Aguilar W."/>
            <person name="Moore D."/>
            <person name="Tallon L."/>
            <person name="Sadzewicz L."/>
            <person name="Ott S."/>
            <person name="Zhao X."/>
            <person name="Nagaraj S."/>
            <person name="Vavikolanu K."/>
            <person name="Aluvathingal J."/>
            <person name="Nadendla S."/>
            <person name="Sichtig H."/>
        </authorList>
    </citation>
    <scope>NUCLEOTIDE SEQUENCE [LARGE SCALE GENOMIC DNA]</scope>
    <source>
        <strain evidence="2 4">FDAARGOS_392</strain>
        <plasmid evidence="4">Plasmid unnamed</plasmid>
        <plasmid evidence="2">unnamed</plasmid>
    </source>
</reference>
<keyword evidence="1" id="KW-0812">Transmembrane</keyword>
<evidence type="ECO:0000313" key="5">
    <source>
        <dbReference type="Proteomes" id="UP000251197"/>
    </source>
</evidence>
<evidence type="ECO:0000313" key="3">
    <source>
        <dbReference type="EMBL" id="SQC92040.1"/>
    </source>
</evidence>
<sequence length="160" mass="18479">MKIKVIFYIISALIVLFISVFYIHQDQNSRLHCRGQVHFVFGDNETLPEFKGVYTFFFDKNNEFLSVNGLFIDTDKTFAVQKVFRVNAEMTEGFSDDFYELKTKSITSLTGDNLPDNLALRYILGPVSVISIRKNTRNSYVIKNLYSPVFICHSINAEDH</sequence>
<organism evidence="2 4">
    <name type="scientific">Cedecea neteri</name>
    <dbReference type="NCBI Taxonomy" id="158822"/>
    <lineage>
        <taxon>Bacteria</taxon>
        <taxon>Pseudomonadati</taxon>
        <taxon>Pseudomonadota</taxon>
        <taxon>Gammaproteobacteria</taxon>
        <taxon>Enterobacterales</taxon>
        <taxon>Enterobacteriaceae</taxon>
        <taxon>Cedecea</taxon>
    </lineage>
</organism>
<dbReference type="Proteomes" id="UP000251197">
    <property type="component" value="Unassembled WGS sequence"/>
</dbReference>
<keyword evidence="2" id="KW-0614">Plasmid</keyword>
<evidence type="ECO:0000313" key="4">
    <source>
        <dbReference type="Proteomes" id="UP000217979"/>
    </source>
</evidence>
<evidence type="ECO:0000256" key="1">
    <source>
        <dbReference type="SAM" id="Phobius"/>
    </source>
</evidence>
<dbReference type="RefSeq" id="WP_061276993.1">
    <property type="nucleotide sequence ID" value="NZ_CP023526.1"/>
</dbReference>